<dbReference type="Proteomes" id="UP000076761">
    <property type="component" value="Unassembled WGS sequence"/>
</dbReference>
<sequence>MPRIICTGYEITGSLRKYLEVGHGVDFDKVLSTFLEEDCYPDEDDSDVDEKDLAMQREAAVIMTYRDYFRDIRLSAPAEVRKALEIPYTFDKCAEHGLRVYMFIPTGAYTREYYKSGALRSPPEEDLKVIQTFIDAANSLLPDTATREKAEFKLEEMRFEVHSPRALHAPPCSSAERKELSPPRHLRAFLNTTH</sequence>
<reference evidence="2 3" key="1">
    <citation type="journal article" date="2016" name="Mol. Biol. Evol.">
        <title>Comparative Genomics of Early-Diverging Mushroom-Forming Fungi Provides Insights into the Origins of Lignocellulose Decay Capabilities.</title>
        <authorList>
            <person name="Nagy L.G."/>
            <person name="Riley R."/>
            <person name="Tritt A."/>
            <person name="Adam C."/>
            <person name="Daum C."/>
            <person name="Floudas D."/>
            <person name="Sun H."/>
            <person name="Yadav J.S."/>
            <person name="Pangilinan J."/>
            <person name="Larsson K.H."/>
            <person name="Matsuura K."/>
            <person name="Barry K."/>
            <person name="Labutti K."/>
            <person name="Kuo R."/>
            <person name="Ohm R.A."/>
            <person name="Bhattacharya S.S."/>
            <person name="Shirouzu T."/>
            <person name="Yoshinaga Y."/>
            <person name="Martin F.M."/>
            <person name="Grigoriev I.V."/>
            <person name="Hibbett D.S."/>
        </authorList>
    </citation>
    <scope>NUCLEOTIDE SEQUENCE [LARGE SCALE GENOMIC DNA]</scope>
    <source>
        <strain evidence="2 3">HHB14362 ss-1</strain>
    </source>
</reference>
<dbReference type="AlphaFoldDB" id="A0A165PCJ4"/>
<gene>
    <name evidence="2" type="ORF">NEOLEDRAFT_1140154</name>
</gene>
<feature type="region of interest" description="Disordered" evidence="1">
    <location>
        <begin position="168"/>
        <end position="194"/>
    </location>
</feature>
<proteinExistence type="predicted"/>
<dbReference type="OrthoDB" id="2745229at2759"/>
<protein>
    <submittedName>
        <fullName evidence="2">Uncharacterized protein</fullName>
    </submittedName>
</protein>
<evidence type="ECO:0000256" key="1">
    <source>
        <dbReference type="SAM" id="MobiDB-lite"/>
    </source>
</evidence>
<organism evidence="2 3">
    <name type="scientific">Neolentinus lepideus HHB14362 ss-1</name>
    <dbReference type="NCBI Taxonomy" id="1314782"/>
    <lineage>
        <taxon>Eukaryota</taxon>
        <taxon>Fungi</taxon>
        <taxon>Dikarya</taxon>
        <taxon>Basidiomycota</taxon>
        <taxon>Agaricomycotina</taxon>
        <taxon>Agaricomycetes</taxon>
        <taxon>Gloeophyllales</taxon>
        <taxon>Gloeophyllaceae</taxon>
        <taxon>Neolentinus</taxon>
    </lineage>
</organism>
<keyword evidence="3" id="KW-1185">Reference proteome</keyword>
<dbReference type="InParanoid" id="A0A165PCJ4"/>
<evidence type="ECO:0000313" key="3">
    <source>
        <dbReference type="Proteomes" id="UP000076761"/>
    </source>
</evidence>
<name>A0A165PCJ4_9AGAM</name>
<evidence type="ECO:0000313" key="2">
    <source>
        <dbReference type="EMBL" id="KZT20839.1"/>
    </source>
</evidence>
<accession>A0A165PCJ4</accession>
<dbReference type="EMBL" id="KV425614">
    <property type="protein sequence ID" value="KZT20839.1"/>
    <property type="molecule type" value="Genomic_DNA"/>
</dbReference>